<comment type="caution">
    <text evidence="12">The sequence shown here is derived from an EMBL/GenBank/DDBJ whole genome shotgun (WGS) entry which is preliminary data.</text>
</comment>
<feature type="modified residue" description="4-aspartylphosphate" evidence="6">
    <location>
        <position position="1263"/>
    </location>
</feature>
<evidence type="ECO:0000259" key="8">
    <source>
        <dbReference type="PROSITE" id="PS50109"/>
    </source>
</evidence>
<evidence type="ECO:0000256" key="1">
    <source>
        <dbReference type="ARBA" id="ARBA00000085"/>
    </source>
</evidence>
<dbReference type="PRINTS" id="PR00344">
    <property type="entry name" value="BCTRLSENSOR"/>
</dbReference>
<name>A0ABV2HD30_9HYPH</name>
<dbReference type="CDD" id="cd00156">
    <property type="entry name" value="REC"/>
    <property type="match status" value="1"/>
</dbReference>
<dbReference type="CDD" id="cd00082">
    <property type="entry name" value="HisKA"/>
    <property type="match status" value="1"/>
</dbReference>
<dbReference type="Gene3D" id="1.10.287.130">
    <property type="match status" value="1"/>
</dbReference>
<dbReference type="InterPro" id="IPR005467">
    <property type="entry name" value="His_kinase_dom"/>
</dbReference>
<dbReference type="InterPro" id="IPR003661">
    <property type="entry name" value="HisK_dim/P_dom"/>
</dbReference>
<evidence type="ECO:0000256" key="6">
    <source>
        <dbReference type="PROSITE-ProRule" id="PRU00169"/>
    </source>
</evidence>
<dbReference type="InterPro" id="IPR013656">
    <property type="entry name" value="PAS_4"/>
</dbReference>
<sequence length="1337" mass="147695">MALHEFDFLAADGELATLMKEINWASTTLGAPRQWHPSLKMAVAMILKSPVPMATMWGDDGVMVYNDAYAAIAGTRHPGLLGAKVRDAWPEAADFNQHVMTTVLGGGTLSYREQHLTLHRQGHDVDACFDLDYSPIPDENGRPLGVLAIVIETTDKVRSERWRTSELARLRAMFEQAPGFVSLMRGQDHVFELVNEAYLRLVGFRDVIGKTAREAHPDLEGQGFFDMLDQVFSTGTPFIGTALPITFNEPDGAEDKFIDLIYQAVRDPEGKITGVFAQGHDVTDRVLAEKALKAGERQSRQIFDGAVDYVILSLDLDGRIQRWNEGARRIFGWGEDEIRGQHWDILFTPEDRSAGASSQAMDAALKAGTAHHDRWHVRKCGERFWASGSISSLVDEQGQPAGFVKVLRDRTEEHLAAAALNEAEARLRRAQEAGGVGVFSLDLNTNILSPSPEFCKIFGLQPVDAISVEDVQTLIFPEDFRVASDPDSRRAGTAPLDVEYRIRRAGDGEERLIARRGEYDYGPEGRPIRLAGVIQDVTEKYKAQRDLRESEERFGALAQALPNHVWTARANGELDWFNERVHDYSGKSYDELHGNGWVSMVHPEDLPEAAARWESALSSGETYEAEFRLRQANGSYRWHIARAVPVKDERGQILRWIGTNTDIEEQRETRAKLEELNKTLQQRVAERTADRDRMWRLSTDIMLVADFDATIVAVNPAWGAIFGWEEDELIGLSFMNLVHPDDVAATLVEVGKLSEGVTTFSFENRYQTRHGTYRTISWTAVPDDAFIHAVGRDVTEERAAAEALRKTEAALQQAQKMESIGNLTGGVAHDFNNLLQVVAGNLQLLAADITGNEKAQRRIANALAGVDRGSKLASQLLAFGRRQALDPRVVNIGRLIGGMDEMLRRTIGEGIEVESIVSGGLWNTLVDPTQIENALLNLAINARDAMDGFGKLTIEVGNAYLDDVYARSHEDVVPGQYVALSVTDTGTGMSPEIVAKVFEPFFSTKPDGKGTGLGLSMVYGFVKQSGGHVKIYSELGQGTTVKVYLPRSMEQEDIQVDHGEERVQGGQETILVAEDDDAVRATVVEMLQDLGYRVLKAPDASAALSIIESGIAIDMLFTDVVMPGPLKSPELARKAKERLPNIGILFTSGYTENSIVHGGRLDPGVQLLSKPYTREALARKIRHVLANEEQVATAVKQLARVEARPPQQRSAHLKVLLVEDDVLIRMGTADMLTELQYEALEAGSAEEALDLLQNEQVDIVVSDLGLPGLSGEELCREIRRRWPQIGIVVATGANKAPVLDDPRRTALLPKPHGVDELRQALEAVVPDAQSRDGLERR</sequence>
<dbReference type="SMART" id="SM00448">
    <property type="entry name" value="REC"/>
    <property type="match status" value="2"/>
</dbReference>
<dbReference type="Pfam" id="PF02518">
    <property type="entry name" value="HATPase_c"/>
    <property type="match status" value="1"/>
</dbReference>
<dbReference type="Gene3D" id="3.30.565.10">
    <property type="entry name" value="Histidine kinase-like ATPase, C-terminal domain"/>
    <property type="match status" value="1"/>
</dbReference>
<evidence type="ECO:0000256" key="2">
    <source>
        <dbReference type="ARBA" id="ARBA00012438"/>
    </source>
</evidence>
<dbReference type="InterPro" id="IPR052162">
    <property type="entry name" value="Sensor_kinase/Photoreceptor"/>
</dbReference>
<dbReference type="SUPFAM" id="SSF47384">
    <property type="entry name" value="Homodimeric domain of signal transducing histidine kinase"/>
    <property type="match status" value="1"/>
</dbReference>
<dbReference type="InterPro" id="IPR001610">
    <property type="entry name" value="PAC"/>
</dbReference>
<dbReference type="PANTHER" id="PTHR43304">
    <property type="entry name" value="PHYTOCHROME-LIKE PROTEIN CPH1"/>
    <property type="match status" value="1"/>
</dbReference>
<dbReference type="SMART" id="SM00086">
    <property type="entry name" value="PAC"/>
    <property type="match status" value="5"/>
</dbReference>
<dbReference type="Pfam" id="PF00072">
    <property type="entry name" value="Response_reg"/>
    <property type="match status" value="2"/>
</dbReference>
<dbReference type="InterPro" id="IPR036890">
    <property type="entry name" value="HATPase_C_sf"/>
</dbReference>
<dbReference type="InterPro" id="IPR004358">
    <property type="entry name" value="Sig_transdc_His_kin-like_C"/>
</dbReference>
<dbReference type="SMART" id="SM00387">
    <property type="entry name" value="HATPase_c"/>
    <property type="match status" value="1"/>
</dbReference>
<dbReference type="SUPFAM" id="SSF55785">
    <property type="entry name" value="PYP-like sensor domain (PAS domain)"/>
    <property type="match status" value="6"/>
</dbReference>
<protein>
    <recommendedName>
        <fullName evidence="2">histidine kinase</fullName>
        <ecNumber evidence="2">2.7.13.3</ecNumber>
    </recommendedName>
</protein>
<dbReference type="CDD" id="cd16919">
    <property type="entry name" value="HATPase_CckA-like"/>
    <property type="match status" value="1"/>
</dbReference>
<keyword evidence="3 6" id="KW-0597">Phosphoprotein</keyword>
<gene>
    <name evidence="12" type="ORF">ABID21_004596</name>
</gene>
<dbReference type="InterPro" id="IPR011006">
    <property type="entry name" value="CheY-like_superfamily"/>
</dbReference>
<dbReference type="PROSITE" id="PS50112">
    <property type="entry name" value="PAS"/>
    <property type="match status" value="4"/>
</dbReference>
<dbReference type="InterPro" id="IPR000700">
    <property type="entry name" value="PAS-assoc_C"/>
</dbReference>
<evidence type="ECO:0000256" key="3">
    <source>
        <dbReference type="ARBA" id="ARBA00022553"/>
    </source>
</evidence>
<keyword evidence="7" id="KW-0175">Coiled coil</keyword>
<dbReference type="Proteomes" id="UP001549031">
    <property type="component" value="Unassembled WGS sequence"/>
</dbReference>
<feature type="domain" description="PAS" evidence="10">
    <location>
        <begin position="550"/>
        <end position="620"/>
    </location>
</feature>
<feature type="modified residue" description="4-aspartylphosphate" evidence="6">
    <location>
        <position position="1119"/>
    </location>
</feature>
<feature type="domain" description="PAC" evidence="11">
    <location>
        <begin position="623"/>
        <end position="675"/>
    </location>
</feature>
<dbReference type="InterPro" id="IPR013655">
    <property type="entry name" value="PAS_fold_3"/>
</dbReference>
<dbReference type="Gene3D" id="2.10.70.100">
    <property type="match status" value="1"/>
</dbReference>
<feature type="domain" description="PAS" evidence="10">
    <location>
        <begin position="423"/>
        <end position="479"/>
    </location>
</feature>
<keyword evidence="5" id="KW-0418">Kinase</keyword>
<dbReference type="PROSITE" id="PS50110">
    <property type="entry name" value="RESPONSE_REGULATORY"/>
    <property type="match status" value="2"/>
</dbReference>
<feature type="domain" description="PAS" evidence="10">
    <location>
        <begin position="295"/>
        <end position="368"/>
    </location>
</feature>
<evidence type="ECO:0000259" key="11">
    <source>
        <dbReference type="PROSITE" id="PS50113"/>
    </source>
</evidence>
<evidence type="ECO:0000256" key="7">
    <source>
        <dbReference type="SAM" id="Coils"/>
    </source>
</evidence>
<keyword evidence="4" id="KW-0808">Transferase</keyword>
<dbReference type="Pfam" id="PF08447">
    <property type="entry name" value="PAS_3"/>
    <property type="match status" value="3"/>
</dbReference>
<comment type="catalytic activity">
    <reaction evidence="1">
        <text>ATP + protein L-histidine = ADP + protein N-phospho-L-histidine.</text>
        <dbReference type="EC" id="2.7.13.3"/>
    </reaction>
</comment>
<dbReference type="InterPro" id="IPR000014">
    <property type="entry name" value="PAS"/>
</dbReference>
<dbReference type="InterPro" id="IPR036097">
    <property type="entry name" value="HisK_dim/P_sf"/>
</dbReference>
<keyword evidence="13" id="KW-1185">Reference proteome</keyword>
<evidence type="ECO:0000256" key="5">
    <source>
        <dbReference type="ARBA" id="ARBA00022777"/>
    </source>
</evidence>
<feature type="domain" description="Response regulatory" evidence="9">
    <location>
        <begin position="1069"/>
        <end position="1185"/>
    </location>
</feature>
<dbReference type="PROSITE" id="PS50109">
    <property type="entry name" value="HIS_KIN"/>
    <property type="match status" value="1"/>
</dbReference>
<dbReference type="CDD" id="cd18161">
    <property type="entry name" value="REC_hyHK_blue-like"/>
    <property type="match status" value="1"/>
</dbReference>
<proteinExistence type="predicted"/>
<evidence type="ECO:0000259" key="10">
    <source>
        <dbReference type="PROSITE" id="PS50112"/>
    </source>
</evidence>
<dbReference type="NCBIfam" id="TIGR00229">
    <property type="entry name" value="sensory_box"/>
    <property type="match status" value="6"/>
</dbReference>
<dbReference type="CDD" id="cd00130">
    <property type="entry name" value="PAS"/>
    <property type="match status" value="4"/>
</dbReference>
<dbReference type="InterPro" id="IPR035965">
    <property type="entry name" value="PAS-like_dom_sf"/>
</dbReference>
<dbReference type="PROSITE" id="PS50113">
    <property type="entry name" value="PAC"/>
    <property type="match status" value="4"/>
</dbReference>
<dbReference type="Pfam" id="PF08448">
    <property type="entry name" value="PAS_4"/>
    <property type="match status" value="3"/>
</dbReference>
<dbReference type="Gene3D" id="3.40.50.2300">
    <property type="match status" value="2"/>
</dbReference>
<evidence type="ECO:0000313" key="13">
    <source>
        <dbReference type="Proteomes" id="UP001549031"/>
    </source>
</evidence>
<feature type="domain" description="PAC" evidence="11">
    <location>
        <begin position="496"/>
        <end position="549"/>
    </location>
</feature>
<reference evidence="12 13" key="1">
    <citation type="submission" date="2024-06" db="EMBL/GenBank/DDBJ databases">
        <title>Genomic Encyclopedia of Type Strains, Phase IV (KMG-IV): sequencing the most valuable type-strain genomes for metagenomic binning, comparative biology and taxonomic classification.</title>
        <authorList>
            <person name="Goeker M."/>
        </authorList>
    </citation>
    <scope>NUCLEOTIDE SEQUENCE [LARGE SCALE GENOMIC DNA]</scope>
    <source>
        <strain evidence="12 13">DSM 105042</strain>
    </source>
</reference>
<feature type="domain" description="Histidine kinase" evidence="8">
    <location>
        <begin position="826"/>
        <end position="1049"/>
    </location>
</feature>
<dbReference type="InterPro" id="IPR001789">
    <property type="entry name" value="Sig_transdc_resp-reg_receiver"/>
</dbReference>
<dbReference type="EMBL" id="JBEPLJ010000025">
    <property type="protein sequence ID" value="MET3588460.1"/>
    <property type="molecule type" value="Genomic_DNA"/>
</dbReference>
<feature type="domain" description="PAC" evidence="11">
    <location>
        <begin position="241"/>
        <end position="294"/>
    </location>
</feature>
<dbReference type="SUPFAM" id="SSF52172">
    <property type="entry name" value="CheY-like"/>
    <property type="match status" value="2"/>
</dbReference>
<dbReference type="InterPro" id="IPR003594">
    <property type="entry name" value="HATPase_dom"/>
</dbReference>
<dbReference type="Gene3D" id="3.30.450.20">
    <property type="entry name" value="PAS domain"/>
    <property type="match status" value="6"/>
</dbReference>
<dbReference type="SMART" id="SM00388">
    <property type="entry name" value="HisKA"/>
    <property type="match status" value="1"/>
</dbReference>
<dbReference type="SMART" id="SM00091">
    <property type="entry name" value="PAS"/>
    <property type="match status" value="5"/>
</dbReference>
<feature type="domain" description="PAS" evidence="10">
    <location>
        <begin position="702"/>
        <end position="742"/>
    </location>
</feature>
<dbReference type="EC" id="2.7.13.3" evidence="2"/>
<feature type="coiled-coil region" evidence="7">
    <location>
        <begin position="663"/>
        <end position="690"/>
    </location>
</feature>
<accession>A0ABV2HD30</accession>
<dbReference type="SUPFAM" id="SSF55874">
    <property type="entry name" value="ATPase domain of HSP90 chaperone/DNA topoisomerase II/histidine kinase"/>
    <property type="match status" value="1"/>
</dbReference>
<evidence type="ECO:0000259" key="9">
    <source>
        <dbReference type="PROSITE" id="PS50110"/>
    </source>
</evidence>
<dbReference type="PANTHER" id="PTHR43304:SF1">
    <property type="entry name" value="PAC DOMAIN-CONTAINING PROTEIN"/>
    <property type="match status" value="1"/>
</dbReference>
<organism evidence="12 13">
    <name type="scientific">Pseudorhizobium tarimense</name>
    <dbReference type="NCBI Taxonomy" id="1079109"/>
    <lineage>
        <taxon>Bacteria</taxon>
        <taxon>Pseudomonadati</taxon>
        <taxon>Pseudomonadota</taxon>
        <taxon>Alphaproteobacteria</taxon>
        <taxon>Hyphomicrobiales</taxon>
        <taxon>Rhizobiaceae</taxon>
        <taxon>Rhizobium/Agrobacterium group</taxon>
        <taxon>Pseudorhizobium</taxon>
    </lineage>
</organism>
<feature type="domain" description="Response regulatory" evidence="9">
    <location>
        <begin position="1214"/>
        <end position="1325"/>
    </location>
</feature>
<feature type="domain" description="PAC" evidence="11">
    <location>
        <begin position="370"/>
        <end position="422"/>
    </location>
</feature>
<evidence type="ECO:0000313" key="12">
    <source>
        <dbReference type="EMBL" id="MET3588460.1"/>
    </source>
</evidence>
<evidence type="ECO:0000256" key="4">
    <source>
        <dbReference type="ARBA" id="ARBA00022679"/>
    </source>
</evidence>